<feature type="region of interest" description="Disordered" evidence="1">
    <location>
        <begin position="295"/>
        <end position="339"/>
    </location>
</feature>
<evidence type="ECO:0000313" key="3">
    <source>
        <dbReference type="Proteomes" id="UP001353858"/>
    </source>
</evidence>
<feature type="compositionally biased region" description="Polar residues" evidence="1">
    <location>
        <begin position="708"/>
        <end position="729"/>
    </location>
</feature>
<dbReference type="Proteomes" id="UP001353858">
    <property type="component" value="Unassembled WGS sequence"/>
</dbReference>
<feature type="compositionally biased region" description="Polar residues" evidence="1">
    <location>
        <begin position="63"/>
        <end position="73"/>
    </location>
</feature>
<feature type="compositionally biased region" description="Basic residues" evidence="1">
    <location>
        <begin position="830"/>
        <end position="841"/>
    </location>
</feature>
<name>A0AAN7SCV0_9COLE</name>
<evidence type="ECO:0000256" key="1">
    <source>
        <dbReference type="SAM" id="MobiDB-lite"/>
    </source>
</evidence>
<feature type="compositionally biased region" description="Acidic residues" evidence="1">
    <location>
        <begin position="767"/>
        <end position="776"/>
    </location>
</feature>
<feature type="compositionally biased region" description="Low complexity" evidence="1">
    <location>
        <begin position="51"/>
        <end position="62"/>
    </location>
</feature>
<keyword evidence="3" id="KW-1185">Reference proteome</keyword>
<comment type="caution">
    <text evidence="2">The sequence shown here is derived from an EMBL/GenBank/DDBJ whole genome shotgun (WGS) entry which is preliminary data.</text>
</comment>
<feature type="compositionally biased region" description="Polar residues" evidence="1">
    <location>
        <begin position="176"/>
        <end position="190"/>
    </location>
</feature>
<sequence>MSRRTPIKELIAEEAGTPSSPIRRSSRIATRRSSAHEEIGSQKAKDDDQISVSSTSSIGSKSGRNTRTSSMSLENDLAKIPVKRTRKGSTSSLIEEELVSINRGGSPAPGRVTRRNLTRSLSVSPVSELESRTRKTTTPQKSVSESATAKGGGKKGRRLSVSDTISPLESIKEVESSPQKENSNKNTIENTCEKDLPIKKKKSSFLQTISEKSFTGDIETDKTENNSDSDQIDNTAEMLPSVSKNKPFETDIENNEKHENPTLSLKPKPNSNSLIEEKELIVVLNNIDKLDCSHNKSTDSNVSQENEHCAPKNNAEEPISKNDYNLPSRTKLSLDNETQSQVTINVESSKTSDPNVNNVSIEVNENKQQSKHSFCEPMDVDVSVLDSSLLSSNQNDKDATASDIKSPKSTEKSNDEIFDNARINQIGSISTSMESTNDCASLGSSTLHTLPNNSLNELDTSKKSESIKYKDSLTIDSLEKISSCDLVESMSLETVPLDTSLSLSNKKSAEAEHTELDVQTTPSTNKNISIIVSPVVSLDTSLSSSFNQSAEVKHTELDVQNTLSTNKNVSIFITPVKDLKSNKSNSSPDQSNISTDLETNKIIVATNTTPVRRSPRLNSSLDKIVDNISNDSISDVLKINTPPESINSENSSRDDVEVSVNEEHKNDVAEDVSDNITINIDDDVEEITEKVVQNVQSKSCSEEEEDTNISQTEMTEVNTGNKSKSTISFNSEPELNTTLQSKIAALTEALEVDSSSDESVNNYIDNMAEEGEEDTPSESSNDIIDLGESIGSTASEIDSDESYEVDSFIDDDGADELLSGEEYDLGQEKRKPKSPKRKRIIKLNDSSDKEEGKAIETDNGDVQILEDSSKVKDKAEEESDIENMSTQAFCGLTPPSVVSVRESPSEEETKTCNHKDDEESITSVLINKEDNLDSLEEIKDQSKEFSKTITPIKLTEAEVPTTKEKFNPCTPNNSILENSNARHSDSKQQRKRLSSLTIQETVNVKDISDHSISDRILKVVEVFCSTVTKSGDPASGNISLNVSLDYISTSPDKPNIHDEHKEVITIEPLRQCFKSDADVGSSTDKSESSKKIKRKRSLEIKKHSPVKISFENCSTSDEQLSEKEYPIMYSPEEQSKKIKTLNTQKSSVSLNESSSKKKKKNRKNPKIDMTEGGIDEPLKRDKKTKRTKKIEEIVDESDSDMSPDLDKEFDEKYNNSSGEEDNSSDVENTKIKESRIGNFKKPKKQVITKLSVKSSKTVKLENDTRTISEHEVLQSEDTSHISKSKRNKNDNEINPAETSQEPKRKRQKVKETSTESGWKIQYLPHDIKVALSSSKSSMHSKSYITQKDQTKNIVPKKKPRLVPSLDSGKLSWHKVQLKTTIKPSTSSEINKNKEFNAVIVEAFHPKDFKNRTLFNSKRLNRIETKEFLKKREKTHF</sequence>
<organism evidence="2 3">
    <name type="scientific">Aquatica leii</name>
    <dbReference type="NCBI Taxonomy" id="1421715"/>
    <lineage>
        <taxon>Eukaryota</taxon>
        <taxon>Metazoa</taxon>
        <taxon>Ecdysozoa</taxon>
        <taxon>Arthropoda</taxon>
        <taxon>Hexapoda</taxon>
        <taxon>Insecta</taxon>
        <taxon>Pterygota</taxon>
        <taxon>Neoptera</taxon>
        <taxon>Endopterygota</taxon>
        <taxon>Coleoptera</taxon>
        <taxon>Polyphaga</taxon>
        <taxon>Elateriformia</taxon>
        <taxon>Elateroidea</taxon>
        <taxon>Lampyridae</taxon>
        <taxon>Luciolinae</taxon>
        <taxon>Aquatica</taxon>
    </lineage>
</organism>
<feature type="region of interest" description="Disordered" evidence="1">
    <location>
        <begin position="1"/>
        <end position="197"/>
    </location>
</feature>
<feature type="region of interest" description="Disordered" evidence="1">
    <location>
        <begin position="1132"/>
        <end position="1316"/>
    </location>
</feature>
<feature type="region of interest" description="Disordered" evidence="1">
    <location>
        <begin position="751"/>
        <end position="918"/>
    </location>
</feature>
<reference evidence="3" key="1">
    <citation type="submission" date="2023-01" db="EMBL/GenBank/DDBJ databases">
        <title>Key to firefly adult light organ development and bioluminescence: homeobox transcription factors regulate luciferase expression and transportation to peroxisome.</title>
        <authorList>
            <person name="Fu X."/>
        </authorList>
    </citation>
    <scope>NUCLEOTIDE SEQUENCE [LARGE SCALE GENOMIC DNA]</scope>
</reference>
<evidence type="ECO:0000313" key="2">
    <source>
        <dbReference type="EMBL" id="KAK4885406.1"/>
    </source>
</evidence>
<feature type="region of interest" description="Disordered" evidence="1">
    <location>
        <begin position="391"/>
        <end position="413"/>
    </location>
</feature>
<feature type="compositionally biased region" description="Basic and acidic residues" evidence="1">
    <location>
        <begin position="305"/>
        <end position="320"/>
    </location>
</feature>
<feature type="compositionally biased region" description="Basic and acidic residues" evidence="1">
    <location>
        <begin position="1"/>
        <end position="11"/>
    </location>
</feature>
<feature type="compositionally biased region" description="Basic and acidic residues" evidence="1">
    <location>
        <begin position="845"/>
        <end position="856"/>
    </location>
</feature>
<feature type="compositionally biased region" description="Acidic residues" evidence="1">
    <location>
        <begin position="797"/>
        <end position="825"/>
    </location>
</feature>
<feature type="compositionally biased region" description="Polar residues" evidence="1">
    <location>
        <begin position="969"/>
        <end position="979"/>
    </location>
</feature>
<feature type="compositionally biased region" description="Basic and acidic residues" evidence="1">
    <location>
        <begin position="246"/>
        <end position="260"/>
    </location>
</feature>
<feature type="region of interest" description="Disordered" evidence="1">
    <location>
        <begin position="963"/>
        <end position="991"/>
    </location>
</feature>
<feature type="region of interest" description="Disordered" evidence="1">
    <location>
        <begin position="1333"/>
        <end position="1365"/>
    </location>
</feature>
<dbReference type="EMBL" id="JARPUR010000001">
    <property type="protein sequence ID" value="KAK4885406.1"/>
    <property type="molecule type" value="Genomic_DNA"/>
</dbReference>
<feature type="compositionally biased region" description="Basic and acidic residues" evidence="1">
    <location>
        <begin position="903"/>
        <end position="917"/>
    </location>
</feature>
<feature type="region of interest" description="Disordered" evidence="1">
    <location>
        <begin position="1076"/>
        <end position="1098"/>
    </location>
</feature>
<feature type="compositionally biased region" description="Basic and acidic residues" evidence="1">
    <location>
        <begin position="1204"/>
        <end position="1213"/>
    </location>
</feature>
<feature type="compositionally biased region" description="Basic and acidic residues" evidence="1">
    <location>
        <begin position="1258"/>
        <end position="1280"/>
    </location>
</feature>
<feature type="region of interest" description="Disordered" evidence="1">
    <location>
        <begin position="209"/>
        <end position="271"/>
    </location>
</feature>
<protein>
    <submittedName>
        <fullName evidence="2">Uncharacterized protein</fullName>
    </submittedName>
</protein>
<feature type="compositionally biased region" description="Polar residues" evidence="1">
    <location>
        <begin position="322"/>
        <end position="339"/>
    </location>
</feature>
<feature type="compositionally biased region" description="Low complexity" evidence="1">
    <location>
        <begin position="1333"/>
        <end position="1342"/>
    </location>
</feature>
<feature type="compositionally biased region" description="Low complexity" evidence="1">
    <location>
        <begin position="1248"/>
        <end position="1257"/>
    </location>
</feature>
<feature type="compositionally biased region" description="Basic and acidic residues" evidence="1">
    <location>
        <begin position="395"/>
        <end position="413"/>
    </location>
</feature>
<proteinExistence type="predicted"/>
<gene>
    <name evidence="2" type="ORF">RN001_001677</name>
</gene>
<feature type="compositionally biased region" description="Acidic residues" evidence="1">
    <location>
        <begin position="1193"/>
        <end position="1203"/>
    </location>
</feature>
<feature type="compositionally biased region" description="Polar residues" evidence="1">
    <location>
        <begin position="136"/>
        <end position="147"/>
    </location>
</feature>
<feature type="compositionally biased region" description="Low complexity" evidence="1">
    <location>
        <begin position="119"/>
        <end position="128"/>
    </location>
</feature>
<feature type="compositionally biased region" description="Basic and acidic residues" evidence="1">
    <location>
        <begin position="34"/>
        <end position="48"/>
    </location>
</feature>
<feature type="region of interest" description="Disordered" evidence="1">
    <location>
        <begin position="695"/>
        <end position="729"/>
    </location>
</feature>
<accession>A0AAN7SCV0</accession>